<keyword evidence="2 8" id="KW-0813">Transport</keyword>
<organism evidence="13 14">
    <name type="scientific">Rhodanobacter lindaniclasticus</name>
    <dbReference type="NCBI Taxonomy" id="75310"/>
    <lineage>
        <taxon>Bacteria</taxon>
        <taxon>Pseudomonadati</taxon>
        <taxon>Pseudomonadota</taxon>
        <taxon>Gammaproteobacteria</taxon>
        <taxon>Lysobacterales</taxon>
        <taxon>Rhodanobacteraceae</taxon>
        <taxon>Rhodanobacter</taxon>
    </lineage>
</organism>
<feature type="domain" description="TonB-dependent receptor plug" evidence="12">
    <location>
        <begin position="60"/>
        <end position="180"/>
    </location>
</feature>
<evidence type="ECO:0000256" key="8">
    <source>
        <dbReference type="PROSITE-ProRule" id="PRU01360"/>
    </source>
</evidence>
<evidence type="ECO:0000313" key="14">
    <source>
        <dbReference type="Proteomes" id="UP000306317"/>
    </source>
</evidence>
<gene>
    <name evidence="13" type="ORF">B1991_01035</name>
</gene>
<dbReference type="AlphaFoldDB" id="A0A4S3KMR4"/>
<keyword evidence="10" id="KW-0732">Signal</keyword>
<feature type="chain" id="PRO_5020706049" evidence="10">
    <location>
        <begin position="27"/>
        <end position="964"/>
    </location>
</feature>
<keyword evidence="13" id="KW-0675">Receptor</keyword>
<dbReference type="PANTHER" id="PTHR47234">
    <property type="match status" value="1"/>
</dbReference>
<dbReference type="Gene3D" id="2.170.130.10">
    <property type="entry name" value="TonB-dependent receptor, plug domain"/>
    <property type="match status" value="1"/>
</dbReference>
<evidence type="ECO:0000256" key="7">
    <source>
        <dbReference type="ARBA" id="ARBA00023237"/>
    </source>
</evidence>
<dbReference type="InterPro" id="IPR036942">
    <property type="entry name" value="Beta-barrel_TonB_sf"/>
</dbReference>
<evidence type="ECO:0000256" key="6">
    <source>
        <dbReference type="ARBA" id="ARBA00023136"/>
    </source>
</evidence>
<dbReference type="EMBL" id="MWIO01000003">
    <property type="protein sequence ID" value="THD10040.1"/>
    <property type="molecule type" value="Genomic_DNA"/>
</dbReference>
<evidence type="ECO:0000256" key="4">
    <source>
        <dbReference type="ARBA" id="ARBA00022692"/>
    </source>
</evidence>
<dbReference type="PANTHER" id="PTHR47234:SF2">
    <property type="entry name" value="TONB-DEPENDENT RECEPTOR"/>
    <property type="match status" value="1"/>
</dbReference>
<keyword evidence="5 9" id="KW-0798">TonB box</keyword>
<feature type="signal peptide" evidence="10">
    <location>
        <begin position="1"/>
        <end position="26"/>
    </location>
</feature>
<dbReference type="PROSITE" id="PS52016">
    <property type="entry name" value="TONB_DEPENDENT_REC_3"/>
    <property type="match status" value="1"/>
</dbReference>
<sequence>MHIRHDLRLNLLCAALLVAIAVPAAAQETAQPSQPGQPAQVTTLKEVTVTGSRIKRTDLEQALPITIIEKQKIDAQGITSAEQLLQFLNIAGNGADGLTSAAVDMDLGELRGTAGVSGANLRGQGSDATLVLLNGRRVATHGLRGQAVDLNSIPFAAIDRVEVLRDGASAMYGTDAIGGVINFITRTDYRGVTLNAGVDVTADGGGGITTYSVLGGIGDLDRDGWNAWGTINYRRAQILRSGQRDFANSFQPDRGVSPDTRGTPFATVTNAAGGIINDSLTDPDGGNAMRYINILNLPGGAGCENGGANMGPYDYRLWDGGSSKYACAWDYPAAQALQQPQDSVQFLGHATRKLGGDHEFYVEAMSSRVKVRREYEPLQLTSSASSTAVLDPSTWYPLNADTQPTYDMIYNAIADYFGTGDLVYGNKIPYRWRCIPCGRREIETTTKAYRLLAGVKGSIGRWDYDVGLSRASSKAESVLAGGYYFSSGLKQALGSGLLNPFLMPNEAQNPAGISALQAASATGIHLYGGESTVTSLDASFSGGLGFSLWGGEAQLATGFEARREEFEFGGVQELNGLPLNYDTIYQAPFDETSELPKVHRNVKAVYAEVYLPIVKTLDVTLAVRRDQYDTFGGTTNPKYSFKWQPIESLAFRGAYSTGFKVPEFTKLFAGVNEVEYFGLDLADPASCPGGVANSTVPGCELIQPTIITGGKTDLQPETARQKSLGFVYAPTPRFNLSLDWWEIERSNTIRSPNLPTLIENYDLFAANWIRDSSGKVTAIDRRFINSGGTLMSGVELDANLTGELAGGRWHVNLNGSYINTFKEKPLANQPYSSNEVGEYVQFYNLPLKWKHTLSLDWSKGDWTHTLSQIYRAGYKDEEPISVANGSYIPPNWNPDVDDYILYNYSLNWTGLPNTKLSFAVRNLLNTDPPFTAHQVDFASGAAWEPRVADPRGRSFYLMAEYTFD</sequence>
<dbReference type="InterPro" id="IPR039426">
    <property type="entry name" value="TonB-dep_rcpt-like"/>
</dbReference>
<evidence type="ECO:0000256" key="1">
    <source>
        <dbReference type="ARBA" id="ARBA00004571"/>
    </source>
</evidence>
<keyword evidence="6 8" id="KW-0472">Membrane</keyword>
<evidence type="ECO:0000256" key="5">
    <source>
        <dbReference type="ARBA" id="ARBA00023077"/>
    </source>
</evidence>
<keyword evidence="14" id="KW-1185">Reference proteome</keyword>
<dbReference type="InterPro" id="IPR037066">
    <property type="entry name" value="Plug_dom_sf"/>
</dbReference>
<keyword evidence="4 8" id="KW-0812">Transmembrane</keyword>
<dbReference type="GO" id="GO:0009279">
    <property type="term" value="C:cell outer membrane"/>
    <property type="evidence" value="ECO:0007669"/>
    <property type="project" value="UniProtKB-SubCell"/>
</dbReference>
<evidence type="ECO:0000256" key="9">
    <source>
        <dbReference type="RuleBase" id="RU003357"/>
    </source>
</evidence>
<feature type="domain" description="TonB-dependent receptor-like beta-barrel" evidence="11">
    <location>
        <begin position="462"/>
        <end position="923"/>
    </location>
</feature>
<reference evidence="13 14" key="1">
    <citation type="submission" date="2017-02" db="EMBL/GenBank/DDBJ databases">
        <title>Whole genome sequencing of Rhodanobacter lindaniclasticus DSM 17932.</title>
        <authorList>
            <person name="Kumar S."/>
            <person name="Patil P."/>
            <person name="Patil P.B."/>
        </authorList>
    </citation>
    <scope>NUCLEOTIDE SEQUENCE [LARGE SCALE GENOMIC DNA]</scope>
    <source>
        <strain evidence="13 14">DSM 17932</strain>
    </source>
</reference>
<accession>A0A4S3KMR4</accession>
<keyword evidence="7 8" id="KW-0998">Cell outer membrane</keyword>
<dbReference type="InterPro" id="IPR000531">
    <property type="entry name" value="Beta-barrel_TonB"/>
</dbReference>
<dbReference type="OrthoDB" id="6276154at2"/>
<dbReference type="InterPro" id="IPR012910">
    <property type="entry name" value="Plug_dom"/>
</dbReference>
<dbReference type="Gene3D" id="2.40.170.20">
    <property type="entry name" value="TonB-dependent receptor, beta-barrel domain"/>
    <property type="match status" value="1"/>
</dbReference>
<name>A0A4S3KMR4_9GAMM</name>
<comment type="similarity">
    <text evidence="8 9">Belongs to the TonB-dependent receptor family.</text>
</comment>
<dbReference type="SUPFAM" id="SSF56935">
    <property type="entry name" value="Porins"/>
    <property type="match status" value="1"/>
</dbReference>
<dbReference type="Pfam" id="PF07715">
    <property type="entry name" value="Plug"/>
    <property type="match status" value="1"/>
</dbReference>
<proteinExistence type="inferred from homology"/>
<dbReference type="Proteomes" id="UP000306317">
    <property type="component" value="Unassembled WGS sequence"/>
</dbReference>
<keyword evidence="3 8" id="KW-1134">Transmembrane beta strand</keyword>
<evidence type="ECO:0000313" key="13">
    <source>
        <dbReference type="EMBL" id="THD10040.1"/>
    </source>
</evidence>
<protein>
    <submittedName>
        <fullName evidence="13">TonB-dependent receptor</fullName>
    </submittedName>
</protein>
<evidence type="ECO:0000256" key="3">
    <source>
        <dbReference type="ARBA" id="ARBA00022452"/>
    </source>
</evidence>
<evidence type="ECO:0000256" key="10">
    <source>
        <dbReference type="SAM" id="SignalP"/>
    </source>
</evidence>
<evidence type="ECO:0000256" key="2">
    <source>
        <dbReference type="ARBA" id="ARBA00022448"/>
    </source>
</evidence>
<evidence type="ECO:0000259" key="11">
    <source>
        <dbReference type="Pfam" id="PF00593"/>
    </source>
</evidence>
<dbReference type="Pfam" id="PF00593">
    <property type="entry name" value="TonB_dep_Rec_b-barrel"/>
    <property type="match status" value="1"/>
</dbReference>
<evidence type="ECO:0000259" key="12">
    <source>
        <dbReference type="Pfam" id="PF07715"/>
    </source>
</evidence>
<comment type="caution">
    <text evidence="13">The sequence shown here is derived from an EMBL/GenBank/DDBJ whole genome shotgun (WGS) entry which is preliminary data.</text>
</comment>
<comment type="subcellular location">
    <subcellularLocation>
        <location evidence="1 8">Cell outer membrane</location>
        <topology evidence="1 8">Multi-pass membrane protein</topology>
    </subcellularLocation>
</comment>